<reference evidence="1 2" key="1">
    <citation type="submission" date="2014-02" db="EMBL/GenBank/DDBJ databases">
        <title>The small core and large imbalanced accessory genome model reveals a collaborative survival strategy of Sorangium cellulosum strains in nature.</title>
        <authorList>
            <person name="Han K."/>
            <person name="Peng R."/>
            <person name="Blom J."/>
            <person name="Li Y.-Z."/>
        </authorList>
    </citation>
    <scope>NUCLEOTIDE SEQUENCE [LARGE SCALE GENOMIC DNA]</scope>
    <source>
        <strain evidence="1 2">So0149</strain>
    </source>
</reference>
<sequence length="115" mass="12919">MLTHLQQMFPAYVDVLGDDGTRALVKLGVTRAAAYGIVSERGVCIYVDVMFAFGRDFDSDPRCAWAIDVLRDPQYKDPETRAFRLYEAAMARLDDALGLWAEVTIPEHPLSRVLP</sequence>
<proteinExistence type="predicted"/>
<protein>
    <submittedName>
        <fullName evidence="1">Uncharacterized protein</fullName>
    </submittedName>
</protein>
<name>A0A150SP52_SORCE</name>
<accession>A0A150SP52</accession>
<evidence type="ECO:0000313" key="1">
    <source>
        <dbReference type="EMBL" id="KYF80871.1"/>
    </source>
</evidence>
<dbReference type="EMBL" id="JEMC01003501">
    <property type="protein sequence ID" value="KYF80871.1"/>
    <property type="molecule type" value="Genomic_DNA"/>
</dbReference>
<organism evidence="1 2">
    <name type="scientific">Sorangium cellulosum</name>
    <name type="common">Polyangium cellulosum</name>
    <dbReference type="NCBI Taxonomy" id="56"/>
    <lineage>
        <taxon>Bacteria</taxon>
        <taxon>Pseudomonadati</taxon>
        <taxon>Myxococcota</taxon>
        <taxon>Polyangia</taxon>
        <taxon>Polyangiales</taxon>
        <taxon>Polyangiaceae</taxon>
        <taxon>Sorangium</taxon>
    </lineage>
</organism>
<gene>
    <name evidence="1" type="ORF">BE18_18610</name>
</gene>
<dbReference type="AlphaFoldDB" id="A0A150SP52"/>
<comment type="caution">
    <text evidence="1">The sequence shown here is derived from an EMBL/GenBank/DDBJ whole genome shotgun (WGS) entry which is preliminary data.</text>
</comment>
<dbReference type="Proteomes" id="UP000075515">
    <property type="component" value="Unassembled WGS sequence"/>
</dbReference>
<evidence type="ECO:0000313" key="2">
    <source>
        <dbReference type="Proteomes" id="UP000075515"/>
    </source>
</evidence>